<evidence type="ECO:0000256" key="8">
    <source>
        <dbReference type="ARBA" id="ARBA00047931"/>
    </source>
</evidence>
<keyword evidence="5 10" id="KW-0808">Transferase</keyword>
<dbReference type="NCBIfam" id="TIGR01139">
    <property type="entry name" value="cysK"/>
    <property type="match status" value="1"/>
</dbReference>
<dbReference type="PANTHER" id="PTHR10314">
    <property type="entry name" value="CYSTATHIONINE BETA-SYNTHASE"/>
    <property type="match status" value="1"/>
</dbReference>
<dbReference type="NCBIfam" id="TIGR01136">
    <property type="entry name" value="cysKM"/>
    <property type="match status" value="1"/>
</dbReference>
<dbReference type="InterPro" id="IPR005856">
    <property type="entry name" value="Cys_synth"/>
</dbReference>
<comment type="similarity">
    <text evidence="2 10">Belongs to the cysteine synthase/cystathionine beta-synthase family.</text>
</comment>
<dbReference type="EC" id="2.5.1.47" evidence="3 10"/>
<dbReference type="PROSITE" id="PS50206">
    <property type="entry name" value="RHODANESE_3"/>
    <property type="match status" value="1"/>
</dbReference>
<evidence type="ECO:0000256" key="5">
    <source>
        <dbReference type="ARBA" id="ARBA00022679"/>
    </source>
</evidence>
<evidence type="ECO:0000256" key="1">
    <source>
        <dbReference type="ARBA" id="ARBA00001933"/>
    </source>
</evidence>
<gene>
    <name evidence="12" type="ORF">AVDCRST_MAG86-3006</name>
</gene>
<reference evidence="12" key="1">
    <citation type="submission" date="2020-02" db="EMBL/GenBank/DDBJ databases">
        <authorList>
            <person name="Meier V. D."/>
        </authorList>
    </citation>
    <scope>NUCLEOTIDE SEQUENCE</scope>
    <source>
        <strain evidence="12">AVDCRST_MAG86</strain>
    </source>
</reference>
<keyword evidence="6 9" id="KW-0663">Pyridoxal phosphate</keyword>
<protein>
    <recommendedName>
        <fullName evidence="3 10">Cysteine synthase</fullName>
        <ecNumber evidence="3 10">2.5.1.47</ecNumber>
    </recommendedName>
</protein>
<dbReference type="CDD" id="cd01561">
    <property type="entry name" value="CBS_like"/>
    <property type="match status" value="1"/>
</dbReference>
<dbReference type="FunFam" id="3.40.50.1100:FF:000006">
    <property type="entry name" value="Cysteine synthase"/>
    <property type="match status" value="1"/>
</dbReference>
<dbReference type="InterPro" id="IPR050214">
    <property type="entry name" value="Cys_Synth/Cystath_Beta-Synth"/>
</dbReference>
<dbReference type="Pfam" id="PF00291">
    <property type="entry name" value="PALP"/>
    <property type="match status" value="1"/>
</dbReference>
<sequence length="303" mass="32716">MLDAFVGNTPVIKLSKVVTPDMAEVWVKLEGQNPAGSIKDRTALGMILDAEERGVLTPGSGQVIVEPTSGNTGIGLAFIAAIRGYRCVIVLPDTMSDERKRTLAAYGAELVFTPGKLRMQGAIPKAQEIAETTGAWMPNQFENPANPRHHYRTTGPEFWRQLQGRIDAFVWASGTGGSISGVGRFFREQNPAIKVYAVEPGRSAVINGHERGQHKFQGMGPGFIPGNLDVDLLDGAIMAWEEDAFPLVRRLAREEGIFVGMSSGATIWAALEKARDLGPGKVVVCIAADSAARYMSTELFEDS</sequence>
<evidence type="ECO:0000259" key="11">
    <source>
        <dbReference type="PROSITE" id="PS50206"/>
    </source>
</evidence>
<dbReference type="EMBL" id="CADCWP010000268">
    <property type="protein sequence ID" value="CAA9582246.1"/>
    <property type="molecule type" value="Genomic_DNA"/>
</dbReference>
<name>A0A6J4VKT4_9DEIN</name>
<dbReference type="AlphaFoldDB" id="A0A6J4VKT4"/>
<dbReference type="InterPro" id="IPR001926">
    <property type="entry name" value="TrpB-like_PALP"/>
</dbReference>
<comment type="catalytic activity">
    <reaction evidence="8 10">
        <text>O-acetyl-L-serine + hydrogen sulfide = L-cysteine + acetate</text>
        <dbReference type="Rhea" id="RHEA:14829"/>
        <dbReference type="ChEBI" id="CHEBI:29919"/>
        <dbReference type="ChEBI" id="CHEBI:30089"/>
        <dbReference type="ChEBI" id="CHEBI:35235"/>
        <dbReference type="ChEBI" id="CHEBI:58340"/>
        <dbReference type="EC" id="2.5.1.47"/>
    </reaction>
</comment>
<accession>A0A6J4VKT4</accession>
<dbReference type="GO" id="GO:0004124">
    <property type="term" value="F:cysteine synthase activity"/>
    <property type="evidence" value="ECO:0007669"/>
    <property type="project" value="UniProtKB-UniRule"/>
</dbReference>
<dbReference type="InterPro" id="IPR001763">
    <property type="entry name" value="Rhodanese-like_dom"/>
</dbReference>
<evidence type="ECO:0000256" key="9">
    <source>
        <dbReference type="PIRSR" id="PIRSR605856-51"/>
    </source>
</evidence>
<dbReference type="SUPFAM" id="SSF53686">
    <property type="entry name" value="Tryptophan synthase beta subunit-like PLP-dependent enzymes"/>
    <property type="match status" value="1"/>
</dbReference>
<evidence type="ECO:0000256" key="4">
    <source>
        <dbReference type="ARBA" id="ARBA00022605"/>
    </source>
</evidence>
<dbReference type="InterPro" id="IPR005859">
    <property type="entry name" value="CysK"/>
</dbReference>
<dbReference type="InterPro" id="IPR036052">
    <property type="entry name" value="TrpB-like_PALP_sf"/>
</dbReference>
<evidence type="ECO:0000256" key="7">
    <source>
        <dbReference type="ARBA" id="ARBA00023192"/>
    </source>
</evidence>
<keyword evidence="7 10" id="KW-0198">Cysteine biosynthesis</keyword>
<evidence type="ECO:0000313" key="12">
    <source>
        <dbReference type="EMBL" id="CAA9582246.1"/>
    </source>
</evidence>
<evidence type="ECO:0000256" key="2">
    <source>
        <dbReference type="ARBA" id="ARBA00007103"/>
    </source>
</evidence>
<proteinExistence type="inferred from homology"/>
<comment type="cofactor">
    <cofactor evidence="1 9 10">
        <name>pyridoxal 5'-phosphate</name>
        <dbReference type="ChEBI" id="CHEBI:597326"/>
    </cofactor>
</comment>
<evidence type="ECO:0000256" key="3">
    <source>
        <dbReference type="ARBA" id="ARBA00012681"/>
    </source>
</evidence>
<dbReference type="InterPro" id="IPR001216">
    <property type="entry name" value="P-phosphate_BS"/>
</dbReference>
<evidence type="ECO:0000256" key="6">
    <source>
        <dbReference type="ARBA" id="ARBA00022898"/>
    </source>
</evidence>
<evidence type="ECO:0000256" key="10">
    <source>
        <dbReference type="RuleBase" id="RU003985"/>
    </source>
</evidence>
<dbReference type="GO" id="GO:0006535">
    <property type="term" value="P:cysteine biosynthetic process from serine"/>
    <property type="evidence" value="ECO:0007669"/>
    <property type="project" value="UniProtKB-UniRule"/>
</dbReference>
<feature type="modified residue" description="N6-(pyridoxal phosphate)lysine" evidence="9">
    <location>
        <position position="39"/>
    </location>
</feature>
<dbReference type="PROSITE" id="PS00901">
    <property type="entry name" value="CYS_SYNTHASE"/>
    <property type="match status" value="1"/>
</dbReference>
<organism evidence="12">
    <name type="scientific">uncultured Truepera sp</name>
    <dbReference type="NCBI Taxonomy" id="543023"/>
    <lineage>
        <taxon>Bacteria</taxon>
        <taxon>Thermotogati</taxon>
        <taxon>Deinococcota</taxon>
        <taxon>Deinococci</taxon>
        <taxon>Trueperales</taxon>
        <taxon>Trueperaceae</taxon>
        <taxon>Truepera</taxon>
        <taxon>environmental samples</taxon>
    </lineage>
</organism>
<dbReference type="Gene3D" id="3.40.50.1100">
    <property type="match status" value="2"/>
</dbReference>
<feature type="domain" description="Rhodanese" evidence="11">
    <location>
        <begin position="229"/>
        <end position="249"/>
    </location>
</feature>
<keyword evidence="4 10" id="KW-0028">Amino-acid biosynthesis</keyword>